<keyword evidence="2" id="KW-1185">Reference proteome</keyword>
<evidence type="ECO:0000313" key="1">
    <source>
        <dbReference type="EMBL" id="CAG8838080.1"/>
    </source>
</evidence>
<reference evidence="1" key="1">
    <citation type="submission" date="2021-06" db="EMBL/GenBank/DDBJ databases">
        <authorList>
            <person name="Kallberg Y."/>
            <person name="Tangrot J."/>
            <person name="Rosling A."/>
        </authorList>
    </citation>
    <scope>NUCLEOTIDE SEQUENCE</scope>
    <source>
        <strain evidence="1">MA461A</strain>
    </source>
</reference>
<comment type="caution">
    <text evidence="1">The sequence shown here is derived from an EMBL/GenBank/DDBJ whole genome shotgun (WGS) entry which is preliminary data.</text>
</comment>
<dbReference type="Proteomes" id="UP000789920">
    <property type="component" value="Unassembled WGS sequence"/>
</dbReference>
<protein>
    <submittedName>
        <fullName evidence="1">19017_t:CDS:1</fullName>
    </submittedName>
</protein>
<sequence length="106" mass="11387">LSNRIRPESESISTSSSMTFSSGTPDTPSIINTLAFFTNPSTPPKYPSVKKVRSIAALTTLTNDPFRVGAGVEISGIKVRGTVTLNQLSTRYSDRPGSPKSVNELR</sequence>
<evidence type="ECO:0000313" key="2">
    <source>
        <dbReference type="Proteomes" id="UP000789920"/>
    </source>
</evidence>
<gene>
    <name evidence="1" type="ORF">RPERSI_LOCUS30542</name>
</gene>
<feature type="non-terminal residue" evidence="1">
    <location>
        <position position="1"/>
    </location>
</feature>
<name>A0ACA9SH54_9GLOM</name>
<dbReference type="EMBL" id="CAJVQC010119445">
    <property type="protein sequence ID" value="CAG8838080.1"/>
    <property type="molecule type" value="Genomic_DNA"/>
</dbReference>
<organism evidence="1 2">
    <name type="scientific">Racocetra persica</name>
    <dbReference type="NCBI Taxonomy" id="160502"/>
    <lineage>
        <taxon>Eukaryota</taxon>
        <taxon>Fungi</taxon>
        <taxon>Fungi incertae sedis</taxon>
        <taxon>Mucoromycota</taxon>
        <taxon>Glomeromycotina</taxon>
        <taxon>Glomeromycetes</taxon>
        <taxon>Diversisporales</taxon>
        <taxon>Gigasporaceae</taxon>
        <taxon>Racocetra</taxon>
    </lineage>
</organism>
<feature type="non-terminal residue" evidence="1">
    <location>
        <position position="106"/>
    </location>
</feature>
<accession>A0ACA9SH54</accession>
<proteinExistence type="predicted"/>